<evidence type="ECO:0000313" key="2">
    <source>
        <dbReference type="Proteomes" id="UP000824469"/>
    </source>
</evidence>
<name>A0AA38GI74_TAXCH</name>
<organism evidence="1 2">
    <name type="scientific">Taxus chinensis</name>
    <name type="common">Chinese yew</name>
    <name type="synonym">Taxus wallichiana var. chinensis</name>
    <dbReference type="NCBI Taxonomy" id="29808"/>
    <lineage>
        <taxon>Eukaryota</taxon>
        <taxon>Viridiplantae</taxon>
        <taxon>Streptophyta</taxon>
        <taxon>Embryophyta</taxon>
        <taxon>Tracheophyta</taxon>
        <taxon>Spermatophyta</taxon>
        <taxon>Pinopsida</taxon>
        <taxon>Pinidae</taxon>
        <taxon>Conifers II</taxon>
        <taxon>Cupressales</taxon>
        <taxon>Taxaceae</taxon>
        <taxon>Taxus</taxon>
    </lineage>
</organism>
<keyword evidence="2" id="KW-1185">Reference proteome</keyword>
<dbReference type="EMBL" id="JAHRHJ020000002">
    <property type="protein sequence ID" value="KAH9324324.1"/>
    <property type="molecule type" value="Genomic_DNA"/>
</dbReference>
<dbReference type="AlphaFoldDB" id="A0AA38GI74"/>
<protein>
    <submittedName>
        <fullName evidence="1">Uncharacterized protein</fullName>
    </submittedName>
</protein>
<accession>A0AA38GI74</accession>
<sequence>MVPDVTDMRLISLFTSNLIDALTGFVKAFEPSSLHEAIKRAHDLDLSTPKS</sequence>
<reference evidence="1 2" key="1">
    <citation type="journal article" date="2021" name="Nat. Plants">
        <title>The Taxus genome provides insights into paclitaxel biosynthesis.</title>
        <authorList>
            <person name="Xiong X."/>
            <person name="Gou J."/>
            <person name="Liao Q."/>
            <person name="Li Y."/>
            <person name="Zhou Q."/>
            <person name="Bi G."/>
            <person name="Li C."/>
            <person name="Du R."/>
            <person name="Wang X."/>
            <person name="Sun T."/>
            <person name="Guo L."/>
            <person name="Liang H."/>
            <person name="Lu P."/>
            <person name="Wu Y."/>
            <person name="Zhang Z."/>
            <person name="Ro D.K."/>
            <person name="Shang Y."/>
            <person name="Huang S."/>
            <person name="Yan J."/>
        </authorList>
    </citation>
    <scope>NUCLEOTIDE SEQUENCE [LARGE SCALE GENOMIC DNA]</scope>
    <source>
        <strain evidence="1">Ta-2019</strain>
    </source>
</reference>
<gene>
    <name evidence="1" type="ORF">KI387_004502</name>
</gene>
<evidence type="ECO:0000313" key="1">
    <source>
        <dbReference type="EMBL" id="KAH9324324.1"/>
    </source>
</evidence>
<feature type="non-terminal residue" evidence="1">
    <location>
        <position position="51"/>
    </location>
</feature>
<dbReference type="Proteomes" id="UP000824469">
    <property type="component" value="Unassembled WGS sequence"/>
</dbReference>
<proteinExistence type="predicted"/>
<comment type="caution">
    <text evidence="1">The sequence shown here is derived from an EMBL/GenBank/DDBJ whole genome shotgun (WGS) entry which is preliminary data.</text>
</comment>